<organism evidence="1 2">
    <name type="scientific">Pedobacter hiemivivus</name>
    <dbReference type="NCBI Taxonomy" id="2530454"/>
    <lineage>
        <taxon>Bacteria</taxon>
        <taxon>Pseudomonadati</taxon>
        <taxon>Bacteroidota</taxon>
        <taxon>Sphingobacteriia</taxon>
        <taxon>Sphingobacteriales</taxon>
        <taxon>Sphingobacteriaceae</taxon>
        <taxon>Pedobacter</taxon>
    </lineage>
</organism>
<accession>A0A4R0NEN4</accession>
<dbReference type="OrthoDB" id="6626310at2"/>
<dbReference type="EMBL" id="SJSM01000002">
    <property type="protein sequence ID" value="TCC98815.1"/>
    <property type="molecule type" value="Genomic_DNA"/>
</dbReference>
<dbReference type="RefSeq" id="WP_131607795.1">
    <property type="nucleotide sequence ID" value="NZ_SJSM01000002.1"/>
</dbReference>
<gene>
    <name evidence="1" type="ORF">EZ444_05940</name>
</gene>
<reference evidence="1 2" key="1">
    <citation type="submission" date="2019-02" db="EMBL/GenBank/DDBJ databases">
        <title>Pedobacter sp. RP-3-8 sp. nov., isolated from Arctic soil.</title>
        <authorList>
            <person name="Dahal R.H."/>
        </authorList>
    </citation>
    <scope>NUCLEOTIDE SEQUENCE [LARGE SCALE GENOMIC DNA]</scope>
    <source>
        <strain evidence="1 2">RP-3-8</strain>
    </source>
</reference>
<evidence type="ECO:0000313" key="1">
    <source>
        <dbReference type="EMBL" id="TCC98815.1"/>
    </source>
</evidence>
<name>A0A4R0NEN4_9SPHI</name>
<keyword evidence="2" id="KW-1185">Reference proteome</keyword>
<dbReference type="Proteomes" id="UP000291117">
    <property type="component" value="Unassembled WGS sequence"/>
</dbReference>
<protein>
    <recommendedName>
        <fullName evidence="3">Apea-like HEPN domain-containing protein</fullName>
    </recommendedName>
</protein>
<comment type="caution">
    <text evidence="1">The sequence shown here is derived from an EMBL/GenBank/DDBJ whole genome shotgun (WGS) entry which is preliminary data.</text>
</comment>
<proteinExistence type="predicted"/>
<evidence type="ECO:0000313" key="2">
    <source>
        <dbReference type="Proteomes" id="UP000291117"/>
    </source>
</evidence>
<dbReference type="AlphaFoldDB" id="A0A4R0NEN4"/>
<evidence type="ECO:0008006" key="3">
    <source>
        <dbReference type="Google" id="ProtNLM"/>
    </source>
</evidence>
<sequence>MVVKLSFELKYYIPIVDDITFVHSYADFATFKYRFVRIAHISDDPVIAEFSTTTIIIEFIPEIEVSSWDMEKHAKEAFIACLLFINQYLDAYRLANNIEFISNFTIPDLPPYIIMIIGDDTIGYTLPHLTKVAGISTPSKDMTKLATEKIIVWDAYRRFGVIDKFRSKAIYHLYTEEFMFAIIELQTSFEAYIRMCQHLILQKQNLPEAEIEKHLLFPLKNTIEQHLAKALKENLDFKTNTHISKWNLCLYKLRNEIIHTGRMVFFGNEAYEAYDSYQEVINYLSDLMVREKLISADKNIDVTDLNKNIFENHDPILAKEELKKRGILTFLEGNDLESKPASGS</sequence>